<dbReference type="STRING" id="1763535.LPB072_07825"/>
<dbReference type="EMBL" id="LVWD01000034">
    <property type="protein sequence ID" value="OAD39952.1"/>
    <property type="molecule type" value="Genomic_DNA"/>
</dbReference>
<evidence type="ECO:0000256" key="1">
    <source>
        <dbReference type="ARBA" id="ARBA00004651"/>
    </source>
</evidence>
<protein>
    <submittedName>
        <fullName evidence="9">Multidrug ABC transporter substrate-binding protein</fullName>
    </submittedName>
</protein>
<evidence type="ECO:0000256" key="3">
    <source>
        <dbReference type="ARBA" id="ARBA00022692"/>
    </source>
</evidence>
<evidence type="ECO:0000313" key="11">
    <source>
        <dbReference type="Proteomes" id="UP000185657"/>
    </source>
</evidence>
<proteinExistence type="predicted"/>
<keyword evidence="3 6" id="KW-0812">Transmembrane</keyword>
<evidence type="ECO:0000256" key="2">
    <source>
        <dbReference type="ARBA" id="ARBA00022475"/>
    </source>
</evidence>
<dbReference type="Proteomes" id="UP000185657">
    <property type="component" value="Unassembled WGS sequence"/>
</dbReference>
<accession>A0A162YSY8</accession>
<dbReference type="EMBL" id="CP017476">
    <property type="protein sequence ID" value="AOW12762.1"/>
    <property type="molecule type" value="Genomic_DNA"/>
</dbReference>
<evidence type="ECO:0000313" key="10">
    <source>
        <dbReference type="EMBL" id="OAD39952.1"/>
    </source>
</evidence>
<evidence type="ECO:0000259" key="7">
    <source>
        <dbReference type="Pfam" id="PF02687"/>
    </source>
</evidence>
<dbReference type="PANTHER" id="PTHR43738">
    <property type="entry name" value="ABC TRANSPORTER, MEMBRANE PROTEIN"/>
    <property type="match status" value="1"/>
</dbReference>
<keyword evidence="4 6" id="KW-1133">Transmembrane helix</keyword>
<dbReference type="Pfam" id="PF12704">
    <property type="entry name" value="MacB_PCD"/>
    <property type="match status" value="1"/>
</dbReference>
<gene>
    <name evidence="9" type="ORF">LPB072_07825</name>
    <name evidence="10" type="ORF">LPB72_17320</name>
</gene>
<dbReference type="InterPro" id="IPR051125">
    <property type="entry name" value="ABC-4/HrtB_transporter"/>
</dbReference>
<keyword evidence="5 6" id="KW-0472">Membrane</keyword>
<dbReference type="AlphaFoldDB" id="A0A162YSY8"/>
<keyword evidence="11" id="KW-1185">Reference proteome</keyword>
<dbReference type="Pfam" id="PF02687">
    <property type="entry name" value="FtsX"/>
    <property type="match status" value="1"/>
</dbReference>
<dbReference type="Proteomes" id="UP000185680">
    <property type="component" value="Chromosome"/>
</dbReference>
<evidence type="ECO:0000313" key="9">
    <source>
        <dbReference type="EMBL" id="AOW12762.1"/>
    </source>
</evidence>
<sequence length="405" mass="42593">MNVLTLAWRYLWSRPLTAALNLVLLALGLAAMGLVLLAQDRIEHAFDRDLAGIDAVVGAKGSPMQLILSGVFHIDTPTGNVALADVRALAAQPQIAQVIPMSLGDNLKGSRIVGSTPAYAAHYGAQLAQGRWWTAPMEAVLGASVAQTTGLSVGQHFSGAHGLGLGGSEHGDTPYTMVGRLEACGCVLDRLVLTDLASVWQVHEGLRPGEFESLSAEDREAIEADREVTLALIRYASPLAATRFPRHVNTRTAMQAASPALEVARVLELVGMGTRLVQGLGAVLLLVAALSVFIALWNAVRERRADMALLRLLGAPPRRVGAVVLCEALWLALLAGVLGVALAQGMTAVMAGWWMADTGWAVAGSVWPPNMWAVPGAALLVALIAAAVPVISAYRADVAELLTSR</sequence>
<name>A0A162YSY8_9BURK</name>
<reference evidence="10 11" key="1">
    <citation type="submission" date="2016-02" db="EMBL/GenBank/DDBJ databases">
        <title>Draft genome sequence of Hydrogenophaga sp. LPB0072.</title>
        <authorList>
            <person name="Shin S.-K."/>
            <person name="Yi H."/>
        </authorList>
    </citation>
    <scope>NUCLEOTIDE SEQUENCE [LARGE SCALE GENOMIC DNA]</scope>
    <source>
        <strain evidence="10 11">LPB0072</strain>
    </source>
</reference>
<feature type="transmembrane region" description="Helical" evidence="6">
    <location>
        <begin position="20"/>
        <end position="38"/>
    </location>
</feature>
<feature type="domain" description="ABC3 transporter permease C-terminal" evidence="7">
    <location>
        <begin position="281"/>
        <end position="396"/>
    </location>
</feature>
<keyword evidence="2" id="KW-1003">Cell membrane</keyword>
<feature type="transmembrane region" description="Helical" evidence="6">
    <location>
        <begin position="279"/>
        <end position="300"/>
    </location>
</feature>
<dbReference type="GO" id="GO:0005886">
    <property type="term" value="C:plasma membrane"/>
    <property type="evidence" value="ECO:0007669"/>
    <property type="project" value="UniProtKB-SubCell"/>
</dbReference>
<dbReference type="KEGG" id="hyl:LPB072_07825"/>
<organism evidence="9 12">
    <name type="scientific">Hydrogenophaga crassostreae</name>
    <dbReference type="NCBI Taxonomy" id="1763535"/>
    <lineage>
        <taxon>Bacteria</taxon>
        <taxon>Pseudomonadati</taxon>
        <taxon>Pseudomonadota</taxon>
        <taxon>Betaproteobacteria</taxon>
        <taxon>Burkholderiales</taxon>
        <taxon>Comamonadaceae</taxon>
        <taxon>Hydrogenophaga</taxon>
    </lineage>
</organism>
<dbReference type="PANTHER" id="PTHR43738:SF2">
    <property type="entry name" value="ABC TRANSPORTER PERMEASE"/>
    <property type="match status" value="1"/>
</dbReference>
<dbReference type="InterPro" id="IPR025857">
    <property type="entry name" value="MacB_PCD"/>
</dbReference>
<evidence type="ECO:0000256" key="4">
    <source>
        <dbReference type="ARBA" id="ARBA00022989"/>
    </source>
</evidence>
<comment type="subcellular location">
    <subcellularLocation>
        <location evidence="1">Cell membrane</location>
        <topology evidence="1">Multi-pass membrane protein</topology>
    </subcellularLocation>
</comment>
<feature type="transmembrane region" description="Helical" evidence="6">
    <location>
        <begin position="320"/>
        <end position="341"/>
    </location>
</feature>
<evidence type="ECO:0000259" key="8">
    <source>
        <dbReference type="Pfam" id="PF12704"/>
    </source>
</evidence>
<evidence type="ECO:0000313" key="12">
    <source>
        <dbReference type="Proteomes" id="UP000185680"/>
    </source>
</evidence>
<feature type="transmembrane region" description="Helical" evidence="6">
    <location>
        <begin position="373"/>
        <end position="396"/>
    </location>
</feature>
<dbReference type="InterPro" id="IPR003838">
    <property type="entry name" value="ABC3_permease_C"/>
</dbReference>
<feature type="domain" description="MacB-like periplasmic core" evidence="8">
    <location>
        <begin position="19"/>
        <end position="179"/>
    </location>
</feature>
<dbReference type="OrthoDB" id="9784014at2"/>
<evidence type="ECO:0000256" key="5">
    <source>
        <dbReference type="ARBA" id="ARBA00023136"/>
    </source>
</evidence>
<reference evidence="9 12" key="2">
    <citation type="submission" date="2016-10" db="EMBL/GenBank/DDBJ databases">
        <title>Hydorgenophaga sp. LPB0072 isolated from gastropod.</title>
        <authorList>
            <person name="Kim E."/>
            <person name="Yi H."/>
        </authorList>
    </citation>
    <scope>NUCLEOTIDE SEQUENCE [LARGE SCALE GENOMIC DNA]</scope>
    <source>
        <strain evidence="9 12">LPB0072</strain>
    </source>
</reference>
<evidence type="ECO:0000256" key="6">
    <source>
        <dbReference type="SAM" id="Phobius"/>
    </source>
</evidence>
<dbReference type="RefSeq" id="WP_066093796.1">
    <property type="nucleotide sequence ID" value="NZ_CP017476.1"/>
</dbReference>